<keyword evidence="1" id="KW-1133">Transmembrane helix</keyword>
<evidence type="ECO:0008006" key="4">
    <source>
        <dbReference type="Google" id="ProtNLM"/>
    </source>
</evidence>
<accession>A0A8S1KLE0</accession>
<feature type="transmembrane region" description="Helical" evidence="1">
    <location>
        <begin position="1103"/>
        <end position="1126"/>
    </location>
</feature>
<keyword evidence="3" id="KW-1185">Reference proteome</keyword>
<proteinExistence type="predicted"/>
<reference evidence="2" key="1">
    <citation type="submission" date="2021-01" db="EMBL/GenBank/DDBJ databases">
        <authorList>
            <consortium name="Genoscope - CEA"/>
            <person name="William W."/>
        </authorList>
    </citation>
    <scope>NUCLEOTIDE SEQUENCE</scope>
</reference>
<keyword evidence="1" id="KW-0812">Transmembrane</keyword>
<comment type="caution">
    <text evidence="2">The sequence shown here is derived from an EMBL/GenBank/DDBJ whole genome shotgun (WGS) entry which is preliminary data.</text>
</comment>
<dbReference type="Proteomes" id="UP000692954">
    <property type="component" value="Unassembled WGS sequence"/>
</dbReference>
<organism evidence="2 3">
    <name type="scientific">Paramecium sonneborni</name>
    <dbReference type="NCBI Taxonomy" id="65129"/>
    <lineage>
        <taxon>Eukaryota</taxon>
        <taxon>Sar</taxon>
        <taxon>Alveolata</taxon>
        <taxon>Ciliophora</taxon>
        <taxon>Intramacronucleata</taxon>
        <taxon>Oligohymenophorea</taxon>
        <taxon>Peniculida</taxon>
        <taxon>Parameciidae</taxon>
        <taxon>Paramecium</taxon>
    </lineage>
</organism>
<protein>
    <recommendedName>
        <fullName evidence="4">Transmembrane protein</fullName>
    </recommendedName>
</protein>
<keyword evidence="1" id="KW-0472">Membrane</keyword>
<dbReference type="AlphaFoldDB" id="A0A8S1KLE0"/>
<gene>
    <name evidence="2" type="ORF">PSON_ATCC_30995.1.T0090137</name>
</gene>
<dbReference type="OrthoDB" id="297016at2759"/>
<name>A0A8S1KLE0_9CILI</name>
<evidence type="ECO:0000313" key="2">
    <source>
        <dbReference type="EMBL" id="CAD8055231.1"/>
    </source>
</evidence>
<evidence type="ECO:0000256" key="1">
    <source>
        <dbReference type="SAM" id="Phobius"/>
    </source>
</evidence>
<dbReference type="EMBL" id="CAJJDN010000009">
    <property type="protein sequence ID" value="CAD8055231.1"/>
    <property type="molecule type" value="Genomic_DNA"/>
</dbReference>
<evidence type="ECO:0000313" key="3">
    <source>
        <dbReference type="Proteomes" id="UP000692954"/>
    </source>
</evidence>
<sequence>MQIILFSFICVVYSIKYVLNKDEIKILENYSKGIEKYDKLQEKLSVQVVGLIDNDEEIIQITSLFMPFDSQQRVDLLTKKADEYIVYTINYTKQLSSEFDFQKVVLKDVQNCTSITYLNNQYIVDCTFTSILFLLQNGTRITYNNTLNIQLTQIIGFYEGLLGLSPGYLTFFNESLYLEKQIEANYIQVLKDEKNVYFLTELQVIQYTQDGGIIEYDHRCQKKPEFMTVLNDIFYIQCGTLRKIQNKLIEVFSEQVTQLSATNQYLILNNTSIYNKNLDSNYFLSQGYIYPINYDDDVLQIVNNQIQIGSIHGYYLIQSNETTQFKFSTNSFYIVDQGLQALNSGESDFYANQYQVLNYVSGPNIQIQEQGIINHPIQLNIEKELTNKQLLSILNNLDQSIFLIYLQDSNLFSQTCQINKLQILCEKEVVIAQNVPSDIKNVQGTVFENQIIVAYLSKDTLYIYIDNTLLQSINKVTNFFLQQNAIIILNQTQVTINYVIDNQFKQETKVDLICTMVSMFLNDIALVDEKNNLIIISNSNNGWYQSFSKSFQDIICNINYVNSQLIVLTNEQAVIFENRILRGQLLIDPIDNLNYLQTQTHLYIYNSTKIFQFQIFSEFSLSSWPQQIIQSEIQQNFLALTFQDYELLLLDNNLYIYSSILEFTPKTIVERDVYSRFTFNDIIFNNLQNKSVTVKVKVIGDILKLQSLQFNETDYQINNDQIQIDQSLYFDGPISDIDSNSQDNFQIIQRINKIQNQPSWMKDDLQDLIYIGDDQRIVFQNSSLFLFTDSQTQSILNNIKDCLSLEQDQLQFYLVCKKFIYYGLKSKPVEINKVDFALISDQIISIKFDLGQKVGIISGFGFGTQFSIYENYKLKEEIFIDGLKDFQFIDKNIILLTSNKMIIVDNELKLIKEYDLLNNLIQTEQNFALQFIEFEQICQYKENQYIVSSRDGPIYLIFLNEDYSELLLQFTNIQDTIAIQTYLIEQQILVCIQKNENNDYFAVFYDFEDKSKSSLIIPYFNVIKLGSSLSLYHYTRQYNKKQIVLVEKSGTTSVYDINDYVLVTSISQNNKMVELIAYDLDFQSTKINLKIGLNEQEENEEDWMLAIYILCGILGILILLILFRYIRRYCLTKHLKFEEEKPSEFKSEYI</sequence>